<dbReference type="InterPro" id="IPR001680">
    <property type="entry name" value="WD40_rpt"/>
</dbReference>
<reference evidence="14" key="1">
    <citation type="submission" date="2016-06" db="EMBL/GenBank/DDBJ databases">
        <title>Parallel loss of symbiosis genes in relatives of nitrogen-fixing non-legume Parasponia.</title>
        <authorList>
            <person name="Van Velzen R."/>
            <person name="Holmer R."/>
            <person name="Bu F."/>
            <person name="Rutten L."/>
            <person name="Van Zeijl A."/>
            <person name="Liu W."/>
            <person name="Santuari L."/>
            <person name="Cao Q."/>
            <person name="Sharma T."/>
            <person name="Shen D."/>
            <person name="Roswanjaya Y."/>
            <person name="Wardhani T."/>
            <person name="Kalhor M.S."/>
            <person name="Jansen J."/>
            <person name="Van den Hoogen J."/>
            <person name="Gungor B."/>
            <person name="Hartog M."/>
            <person name="Hontelez J."/>
            <person name="Verver J."/>
            <person name="Yang W.-C."/>
            <person name="Schijlen E."/>
            <person name="Repin R."/>
            <person name="Schilthuizen M."/>
            <person name="Schranz E."/>
            <person name="Heidstra R."/>
            <person name="Miyata K."/>
            <person name="Fedorova E."/>
            <person name="Kohlen W."/>
            <person name="Bisseling T."/>
            <person name="Smit S."/>
            <person name="Geurts R."/>
        </authorList>
    </citation>
    <scope>NUCLEOTIDE SEQUENCE [LARGE SCALE GENOMIC DNA]</scope>
    <source>
        <strain evidence="14">cv. WU1-14</strain>
    </source>
</reference>
<accession>A0A2P5DZU3</accession>
<dbReference type="GO" id="GO:0005789">
    <property type="term" value="C:endoplasmic reticulum membrane"/>
    <property type="evidence" value="ECO:0007669"/>
    <property type="project" value="UniProtKB-SubCell"/>
</dbReference>
<keyword evidence="10 12" id="KW-0472">Membrane</keyword>
<dbReference type="STRING" id="3476.A0A2P5DZU3"/>
<dbReference type="GO" id="GO:0005085">
    <property type="term" value="F:guanyl-nucleotide exchange factor activity"/>
    <property type="evidence" value="ECO:0007669"/>
    <property type="project" value="InterPro"/>
</dbReference>
<name>A0A2P5DZU3_PARAD</name>
<dbReference type="InterPro" id="IPR045260">
    <property type="entry name" value="Sec12-like"/>
</dbReference>
<dbReference type="FunFam" id="2.130.10.10:FF:000612">
    <property type="entry name" value="SEC12-like protein 2"/>
    <property type="match status" value="1"/>
</dbReference>
<evidence type="ECO:0000256" key="8">
    <source>
        <dbReference type="ARBA" id="ARBA00022927"/>
    </source>
</evidence>
<evidence type="ECO:0000256" key="5">
    <source>
        <dbReference type="ARBA" id="ARBA00022737"/>
    </source>
</evidence>
<dbReference type="SUPFAM" id="SSF50978">
    <property type="entry name" value="WD40 repeat-like"/>
    <property type="match status" value="1"/>
</dbReference>
<keyword evidence="6" id="KW-0256">Endoplasmic reticulum</keyword>
<dbReference type="PANTHER" id="PTHR23284">
    <property type="entry name" value="PROLACTIN REGULATORY ELEMENT BINDING PROTEIN"/>
    <property type="match status" value="1"/>
</dbReference>
<dbReference type="GO" id="GO:0003400">
    <property type="term" value="P:regulation of COPII vesicle coating"/>
    <property type="evidence" value="ECO:0007669"/>
    <property type="project" value="TreeGrafter"/>
</dbReference>
<dbReference type="Gene3D" id="2.130.10.10">
    <property type="entry name" value="YVTN repeat-like/Quinoprotein amine dehydrogenase"/>
    <property type="match status" value="1"/>
</dbReference>
<protein>
    <submittedName>
        <fullName evidence="13">WD repeat containing protein</fullName>
    </submittedName>
</protein>
<feature type="region of interest" description="Disordered" evidence="11">
    <location>
        <begin position="31"/>
        <end position="57"/>
    </location>
</feature>
<evidence type="ECO:0000256" key="12">
    <source>
        <dbReference type="SAM" id="Phobius"/>
    </source>
</evidence>
<proteinExistence type="predicted"/>
<evidence type="ECO:0000256" key="9">
    <source>
        <dbReference type="ARBA" id="ARBA00022989"/>
    </source>
</evidence>
<evidence type="ECO:0000313" key="14">
    <source>
        <dbReference type="Proteomes" id="UP000237105"/>
    </source>
</evidence>
<evidence type="ECO:0000256" key="3">
    <source>
        <dbReference type="ARBA" id="ARBA00022574"/>
    </source>
</evidence>
<feature type="compositionally biased region" description="Basic and acidic residues" evidence="11">
    <location>
        <begin position="32"/>
        <end position="47"/>
    </location>
</feature>
<dbReference type="InterPro" id="IPR015943">
    <property type="entry name" value="WD40/YVTN_repeat-like_dom_sf"/>
</dbReference>
<dbReference type="GO" id="GO:0015031">
    <property type="term" value="P:protein transport"/>
    <property type="evidence" value="ECO:0007669"/>
    <property type="project" value="UniProtKB-KW"/>
</dbReference>
<keyword evidence="5" id="KW-0677">Repeat</keyword>
<comment type="subcellular location">
    <subcellularLocation>
        <location evidence="1">Endoplasmic reticulum membrane</location>
        <topology evidence="1">Single-pass membrane protein</topology>
    </subcellularLocation>
</comment>
<sequence>MAKSNNPNPQNFKKYGVPFYSVAWVPYTSIRFEPKPQQENTDQHQDDPDQSQPAADVPTADRNYIILAGGGGEGRSGIRNAVLLSEFDAASYTLSDQPVAEHRTGSELPYRMAVHPGGDGLICAFPDSCRWFEWDKELSPEGRKLGVKPSDRVLASLQDVKQQLALAFNNEGSILASGDEDGNLKVFKWPSMEIVLNETKVHTSGVKDLDFSPDGKLLVCLGRTGCRVWDVISSTPVASPSKANDETFCGCRFSQTIDKNLVLYTAAVTGKGGSIITWNTTTWKRIGSKFIVSDTILSFDVSADGKLLACGTNSGDVYVVNSTRMRIQQVIKNAHLGFVTALRFSRDSRALASSSLESSARVTIIEEEKKNGGSSSLLFVILIILIAIAAYFYKNPETLKALTG</sequence>
<dbReference type="GO" id="GO:0006888">
    <property type="term" value="P:endoplasmic reticulum to Golgi vesicle-mediated transport"/>
    <property type="evidence" value="ECO:0007669"/>
    <property type="project" value="TreeGrafter"/>
</dbReference>
<organism evidence="13 14">
    <name type="scientific">Parasponia andersonii</name>
    <name type="common">Sponia andersonii</name>
    <dbReference type="NCBI Taxonomy" id="3476"/>
    <lineage>
        <taxon>Eukaryota</taxon>
        <taxon>Viridiplantae</taxon>
        <taxon>Streptophyta</taxon>
        <taxon>Embryophyta</taxon>
        <taxon>Tracheophyta</taxon>
        <taxon>Spermatophyta</taxon>
        <taxon>Magnoliopsida</taxon>
        <taxon>eudicotyledons</taxon>
        <taxon>Gunneridae</taxon>
        <taxon>Pentapetalae</taxon>
        <taxon>rosids</taxon>
        <taxon>fabids</taxon>
        <taxon>Rosales</taxon>
        <taxon>Cannabaceae</taxon>
        <taxon>Parasponia</taxon>
    </lineage>
</organism>
<keyword evidence="14" id="KW-1185">Reference proteome</keyword>
<evidence type="ECO:0000256" key="1">
    <source>
        <dbReference type="ARBA" id="ARBA00004389"/>
    </source>
</evidence>
<dbReference type="Pfam" id="PF00400">
    <property type="entry name" value="WD40"/>
    <property type="match status" value="3"/>
</dbReference>
<dbReference type="SMART" id="SM00320">
    <property type="entry name" value="WD40"/>
    <property type="match status" value="5"/>
</dbReference>
<dbReference type="AlphaFoldDB" id="A0A2P5DZU3"/>
<dbReference type="Proteomes" id="UP000237105">
    <property type="component" value="Unassembled WGS sequence"/>
</dbReference>
<evidence type="ECO:0000256" key="2">
    <source>
        <dbReference type="ARBA" id="ARBA00022448"/>
    </source>
</evidence>
<dbReference type="OrthoDB" id="2013972at2759"/>
<evidence type="ECO:0000256" key="10">
    <source>
        <dbReference type="ARBA" id="ARBA00023136"/>
    </source>
</evidence>
<dbReference type="PANTHER" id="PTHR23284:SF0">
    <property type="entry name" value="PROLACTIN REGULATORY ELEMENT-BINDING PROTEIN"/>
    <property type="match status" value="1"/>
</dbReference>
<keyword evidence="7" id="KW-0931">ER-Golgi transport</keyword>
<evidence type="ECO:0000256" key="6">
    <source>
        <dbReference type="ARBA" id="ARBA00022824"/>
    </source>
</evidence>
<dbReference type="EMBL" id="JXTB01000007">
    <property type="protein sequence ID" value="PON78780.1"/>
    <property type="molecule type" value="Genomic_DNA"/>
</dbReference>
<keyword evidence="4 12" id="KW-0812">Transmembrane</keyword>
<dbReference type="InterPro" id="IPR036322">
    <property type="entry name" value="WD40_repeat_dom_sf"/>
</dbReference>
<keyword evidence="3" id="KW-0853">WD repeat</keyword>
<evidence type="ECO:0000313" key="13">
    <source>
        <dbReference type="EMBL" id="PON78780.1"/>
    </source>
</evidence>
<keyword evidence="8" id="KW-0653">Protein transport</keyword>
<feature type="transmembrane region" description="Helical" evidence="12">
    <location>
        <begin position="376"/>
        <end position="393"/>
    </location>
</feature>
<gene>
    <name evidence="13" type="ORF">PanWU01x14_016790</name>
</gene>
<comment type="caution">
    <text evidence="13">The sequence shown here is derived from an EMBL/GenBank/DDBJ whole genome shotgun (WGS) entry which is preliminary data.</text>
</comment>
<evidence type="ECO:0000256" key="4">
    <source>
        <dbReference type="ARBA" id="ARBA00022692"/>
    </source>
</evidence>
<evidence type="ECO:0000256" key="11">
    <source>
        <dbReference type="SAM" id="MobiDB-lite"/>
    </source>
</evidence>
<evidence type="ECO:0000256" key="7">
    <source>
        <dbReference type="ARBA" id="ARBA00022892"/>
    </source>
</evidence>
<keyword evidence="9 12" id="KW-1133">Transmembrane helix</keyword>
<keyword evidence="2" id="KW-0813">Transport</keyword>